<proteinExistence type="predicted"/>
<dbReference type="GO" id="GO:0000160">
    <property type="term" value="P:phosphorelay signal transduction system"/>
    <property type="evidence" value="ECO:0007669"/>
    <property type="project" value="InterPro"/>
</dbReference>
<reference evidence="4 5" key="1">
    <citation type="submission" date="2015-03" db="EMBL/GenBank/DDBJ databases">
        <authorList>
            <person name="McCorrison J."/>
            <person name="Sanka R."/>
            <person name="Adams M."/>
            <person name="Brinkac L."/>
            <person name="Nierman W."/>
            <person name="Sutton G."/>
            <person name="Nelson K."/>
            <person name="Kiedrowski L."/>
            <person name="Guerrero D."/>
            <person name="Bonomo R."/>
        </authorList>
    </citation>
    <scope>NUCLEOTIDE SEQUENCE [LARGE SCALE GENOMIC DNA]</scope>
    <source>
        <strain evidence="4 5">35699</strain>
    </source>
</reference>
<dbReference type="InterPro" id="IPR001932">
    <property type="entry name" value="PPM-type_phosphatase-like_dom"/>
</dbReference>
<dbReference type="Proteomes" id="UP000033352">
    <property type="component" value="Unassembled WGS sequence"/>
</dbReference>
<dbReference type="InterPro" id="IPR011006">
    <property type="entry name" value="CheY-like_superfamily"/>
</dbReference>
<gene>
    <name evidence="4" type="ORF">SS37_12655</name>
</gene>
<accession>A0A0F1AW45</accession>
<protein>
    <submittedName>
        <fullName evidence="4">Response regulator</fullName>
    </submittedName>
</protein>
<dbReference type="PATRIC" id="fig|1619248.3.peg.1742"/>
<evidence type="ECO:0000259" key="3">
    <source>
        <dbReference type="PROSITE" id="PS50110"/>
    </source>
</evidence>
<keyword evidence="2" id="KW-0597">Phosphoprotein</keyword>
<dbReference type="InterPro" id="IPR036457">
    <property type="entry name" value="PPM-type-like_dom_sf"/>
</dbReference>
<evidence type="ECO:0000256" key="1">
    <source>
        <dbReference type="ARBA" id="ARBA00022801"/>
    </source>
</evidence>
<dbReference type="SMART" id="SM00331">
    <property type="entry name" value="PP2C_SIG"/>
    <property type="match status" value="1"/>
</dbReference>
<dbReference type="Gene3D" id="3.60.40.10">
    <property type="entry name" value="PPM-type phosphatase domain"/>
    <property type="match status" value="1"/>
</dbReference>
<dbReference type="Gene3D" id="3.40.50.2300">
    <property type="match status" value="1"/>
</dbReference>
<dbReference type="SMART" id="SM00448">
    <property type="entry name" value="REC"/>
    <property type="match status" value="1"/>
</dbReference>
<evidence type="ECO:0000256" key="2">
    <source>
        <dbReference type="PROSITE-ProRule" id="PRU00169"/>
    </source>
</evidence>
<dbReference type="Pfam" id="PF07228">
    <property type="entry name" value="SpoIIE"/>
    <property type="match status" value="1"/>
</dbReference>
<evidence type="ECO:0000313" key="4">
    <source>
        <dbReference type="EMBL" id="KJN26331.1"/>
    </source>
</evidence>
<dbReference type="PANTHER" id="PTHR43156:SF2">
    <property type="entry name" value="STAGE II SPORULATION PROTEIN E"/>
    <property type="match status" value="1"/>
</dbReference>
<feature type="domain" description="Response regulatory" evidence="3">
    <location>
        <begin position="5"/>
        <end position="121"/>
    </location>
</feature>
<dbReference type="RefSeq" id="WP_045285744.1">
    <property type="nucleotide sequence ID" value="NZ_JAHTVO010000009.1"/>
</dbReference>
<dbReference type="InterPro" id="IPR052016">
    <property type="entry name" value="Bact_Sigma-Reg"/>
</dbReference>
<dbReference type="PANTHER" id="PTHR43156">
    <property type="entry name" value="STAGE II SPORULATION PROTEIN E-RELATED"/>
    <property type="match status" value="1"/>
</dbReference>
<comment type="caution">
    <text evidence="4">The sequence shown here is derived from an EMBL/GenBank/DDBJ whole genome shotgun (WGS) entry which is preliminary data.</text>
</comment>
<evidence type="ECO:0000313" key="5">
    <source>
        <dbReference type="Proteomes" id="UP000033352"/>
    </source>
</evidence>
<dbReference type="InterPro" id="IPR001789">
    <property type="entry name" value="Sig_transdc_resp-reg_receiver"/>
</dbReference>
<keyword evidence="1" id="KW-0378">Hydrolase</keyword>
<dbReference type="SUPFAM" id="SSF52172">
    <property type="entry name" value="CheY-like"/>
    <property type="match status" value="1"/>
</dbReference>
<dbReference type="PROSITE" id="PS50110">
    <property type="entry name" value="RESPONSE_REGULATORY"/>
    <property type="match status" value="1"/>
</dbReference>
<feature type="modified residue" description="4-aspartylphosphate" evidence="2">
    <location>
        <position position="54"/>
    </location>
</feature>
<organism evidence="4 5">
    <name type="scientific">Enterobacter sichuanensis</name>
    <dbReference type="NCBI Taxonomy" id="2071710"/>
    <lineage>
        <taxon>Bacteria</taxon>
        <taxon>Pseudomonadati</taxon>
        <taxon>Pseudomonadota</taxon>
        <taxon>Gammaproteobacteria</taxon>
        <taxon>Enterobacterales</taxon>
        <taxon>Enterobacteriaceae</taxon>
        <taxon>Enterobacter</taxon>
        <taxon>Enterobacter cloacae complex</taxon>
    </lineage>
</organism>
<dbReference type="AlphaFoldDB" id="A0A0F1AW45"/>
<dbReference type="OrthoDB" id="9806105at2"/>
<dbReference type="EMBL" id="JZYX01000024">
    <property type="protein sequence ID" value="KJN26331.1"/>
    <property type="molecule type" value="Genomic_DNA"/>
</dbReference>
<name>A0A0F1AW45_9ENTR</name>
<dbReference type="Pfam" id="PF00072">
    <property type="entry name" value="Response_reg"/>
    <property type="match status" value="1"/>
</dbReference>
<sequence>MSALHVLIVEDSLIYRRLLSRMLTQWGYIVSEAENGVAALEILSSQPISMVISDWDMPEMDGLTLCQTIRNRQFGHYVYVILLTARENAGDLTQGFDAGADDFLSKPVEQDELRARLHAGGRILTLEATLAAHNKRLSEALHQIEQDLELAARVQHSVLPSHRLRFGNYFSDWLFLPSAWVSGDVFNIFPLDSHIGFYCVDVSGHGVGAAMMSLAVARQFLHGRVVDRFLFTDQGGIQSPAEVIRILNSRFCSEESDITSYFTIIYGVIDPESGRGVLCQAGHPTPVIVNADSAVTSVGDGGPPVGLIPDLSWEDVAFTLNPGDRLCLFSDGITECENVSGEQFGPQRLERWLHDHARLPVDQLLARFGDHLTGWRNANRDEPTALTDDVSLLVIERQGEQNDYSH</sequence>
<dbReference type="CDD" id="cd17546">
    <property type="entry name" value="REC_hyHK_CKI1_RcsC-like"/>
    <property type="match status" value="1"/>
</dbReference>
<dbReference type="GO" id="GO:0016791">
    <property type="term" value="F:phosphatase activity"/>
    <property type="evidence" value="ECO:0007669"/>
    <property type="project" value="TreeGrafter"/>
</dbReference>